<evidence type="ECO:0000313" key="1">
    <source>
        <dbReference type="EMBL" id="KAK7933282.1"/>
    </source>
</evidence>
<protein>
    <submittedName>
        <fullName evidence="1">Uncharacterized protein</fullName>
    </submittedName>
</protein>
<dbReference type="EMBL" id="JBBPFD010000003">
    <property type="protein sequence ID" value="KAK7933282.1"/>
    <property type="molecule type" value="Genomic_DNA"/>
</dbReference>
<reference evidence="2" key="1">
    <citation type="submission" date="2024-04" db="EMBL/GenBank/DDBJ databases">
        <title>Salinicola lusitanus LLJ914,a marine bacterium isolated from the Okinawa Trough.</title>
        <authorList>
            <person name="Li J."/>
        </authorList>
    </citation>
    <scope>NUCLEOTIDE SEQUENCE [LARGE SCALE GENOMIC DNA]</scope>
</reference>
<comment type="caution">
    <text evidence="1">The sequence shown here is derived from an EMBL/GenBank/DDBJ whole genome shotgun (WGS) entry which is preliminary data.</text>
</comment>
<sequence>MIDCQLVSDVVNHAPEKDSVFNNMHDYIGAQVEAAFDNNEEEFPTLPVSPAASSAAKLPPGETSHTACSIETATASILKSFLLLGNKSTKEFIALKDHVNALDVQSNRVSEKLTATVRRVTQLESYSRRWNLKLHGLVEKEQENLRKDVTQLFKSCFLMHEIASQKSLILFTVLVQET</sequence>
<dbReference type="AlphaFoldDB" id="A0AAW0PP37"/>
<evidence type="ECO:0000313" key="2">
    <source>
        <dbReference type="Proteomes" id="UP001460270"/>
    </source>
</evidence>
<dbReference type="Proteomes" id="UP001460270">
    <property type="component" value="Unassembled WGS sequence"/>
</dbReference>
<accession>A0AAW0PP37</accession>
<gene>
    <name evidence="1" type="ORF">WMY93_004178</name>
</gene>
<name>A0AAW0PP37_9GOBI</name>
<keyword evidence="2" id="KW-1185">Reference proteome</keyword>
<proteinExistence type="predicted"/>
<organism evidence="1 2">
    <name type="scientific">Mugilogobius chulae</name>
    <name type="common">yellowstripe goby</name>
    <dbReference type="NCBI Taxonomy" id="88201"/>
    <lineage>
        <taxon>Eukaryota</taxon>
        <taxon>Metazoa</taxon>
        <taxon>Chordata</taxon>
        <taxon>Craniata</taxon>
        <taxon>Vertebrata</taxon>
        <taxon>Euteleostomi</taxon>
        <taxon>Actinopterygii</taxon>
        <taxon>Neopterygii</taxon>
        <taxon>Teleostei</taxon>
        <taxon>Neoteleostei</taxon>
        <taxon>Acanthomorphata</taxon>
        <taxon>Gobiaria</taxon>
        <taxon>Gobiiformes</taxon>
        <taxon>Gobioidei</taxon>
        <taxon>Gobiidae</taxon>
        <taxon>Gobionellinae</taxon>
        <taxon>Mugilogobius</taxon>
    </lineage>
</organism>